<dbReference type="Pfam" id="PF01812">
    <property type="entry name" value="5-FTHF_cyc-lig"/>
    <property type="match status" value="1"/>
</dbReference>
<comment type="catalytic activity">
    <reaction evidence="4">
        <text>(6S)-5-formyl-5,6,7,8-tetrahydrofolate + ATP = (6R)-5,10-methenyltetrahydrofolate + ADP + phosphate</text>
        <dbReference type="Rhea" id="RHEA:10488"/>
        <dbReference type="ChEBI" id="CHEBI:30616"/>
        <dbReference type="ChEBI" id="CHEBI:43474"/>
        <dbReference type="ChEBI" id="CHEBI:57455"/>
        <dbReference type="ChEBI" id="CHEBI:57457"/>
        <dbReference type="ChEBI" id="CHEBI:456216"/>
        <dbReference type="EC" id="6.3.3.2"/>
    </reaction>
</comment>
<dbReference type="InterPro" id="IPR037171">
    <property type="entry name" value="NagB/RpiA_transferase-like"/>
</dbReference>
<evidence type="ECO:0000256" key="3">
    <source>
        <dbReference type="ARBA" id="ARBA00022840"/>
    </source>
</evidence>
<evidence type="ECO:0000256" key="2">
    <source>
        <dbReference type="ARBA" id="ARBA00022741"/>
    </source>
</evidence>
<dbReference type="GO" id="GO:0035999">
    <property type="term" value="P:tetrahydrofolate interconversion"/>
    <property type="evidence" value="ECO:0007669"/>
    <property type="project" value="TreeGrafter"/>
</dbReference>
<dbReference type="InterPro" id="IPR002698">
    <property type="entry name" value="FTHF_cligase"/>
</dbReference>
<organism evidence="6">
    <name type="scientific">Amphimedon queenslandica</name>
    <name type="common">Sponge</name>
    <dbReference type="NCBI Taxonomy" id="400682"/>
    <lineage>
        <taxon>Eukaryota</taxon>
        <taxon>Metazoa</taxon>
        <taxon>Porifera</taxon>
        <taxon>Demospongiae</taxon>
        <taxon>Heteroscleromorpha</taxon>
        <taxon>Haplosclerida</taxon>
        <taxon>Niphatidae</taxon>
        <taxon>Amphimedon</taxon>
    </lineage>
</organism>
<reference evidence="6" key="1">
    <citation type="submission" date="2017-05" db="UniProtKB">
        <authorList>
            <consortium name="EnsemblMetazoa"/>
        </authorList>
    </citation>
    <scope>IDENTIFICATION</scope>
</reference>
<dbReference type="OrthoDB" id="2015992at2759"/>
<dbReference type="STRING" id="400682.A0A1X7UY05"/>
<dbReference type="InterPro" id="IPR024185">
    <property type="entry name" value="FTHF_cligase-like_sf"/>
</dbReference>
<dbReference type="Gene3D" id="3.40.50.10420">
    <property type="entry name" value="NagB/RpiA/CoA transferase-like"/>
    <property type="match status" value="1"/>
</dbReference>
<dbReference type="GO" id="GO:0009396">
    <property type="term" value="P:folic acid-containing compound biosynthetic process"/>
    <property type="evidence" value="ECO:0007669"/>
    <property type="project" value="TreeGrafter"/>
</dbReference>
<dbReference type="SUPFAM" id="SSF100950">
    <property type="entry name" value="NagB/RpiA/CoA transferase-like"/>
    <property type="match status" value="1"/>
</dbReference>
<dbReference type="PANTHER" id="PTHR23407:SF1">
    <property type="entry name" value="5-FORMYLTETRAHYDROFOLATE CYCLO-LIGASE"/>
    <property type="match status" value="1"/>
</dbReference>
<evidence type="ECO:0000256" key="1">
    <source>
        <dbReference type="ARBA" id="ARBA00010638"/>
    </source>
</evidence>
<keyword evidence="2" id="KW-0547">Nucleotide-binding</keyword>
<protein>
    <recommendedName>
        <fullName evidence="5">5-formyltetrahydrofolate cyclo-ligase</fullName>
        <ecNumber evidence="5">6.3.3.2</ecNumber>
    </recommendedName>
</protein>
<dbReference type="EnsemblMetazoa" id="Aqu2.1.32247_001">
    <property type="protein sequence ID" value="Aqu2.1.32247_001"/>
    <property type="gene ID" value="Aqu2.1.32247"/>
</dbReference>
<evidence type="ECO:0000256" key="5">
    <source>
        <dbReference type="ARBA" id="ARBA00038966"/>
    </source>
</evidence>
<dbReference type="AlphaFoldDB" id="A0A1X7UY05"/>
<sequence length="68" mass="7707">MAAATTSVRGAKESLRQSLRKTLKQMKVQQRKEESLILTKKLLSHKAYQEASRISVYLSMPEEVDTIA</sequence>
<proteinExistence type="inferred from homology"/>
<dbReference type="InParanoid" id="A0A1X7UY05"/>
<comment type="similarity">
    <text evidence="1">Belongs to the 5-formyltetrahydrofolate cyclo-ligase family.</text>
</comment>
<dbReference type="EC" id="6.3.3.2" evidence="5"/>
<evidence type="ECO:0000256" key="4">
    <source>
        <dbReference type="ARBA" id="ARBA00036539"/>
    </source>
</evidence>
<accession>A0A1X7UY05</accession>
<dbReference type="GO" id="GO:0005524">
    <property type="term" value="F:ATP binding"/>
    <property type="evidence" value="ECO:0007669"/>
    <property type="project" value="UniProtKB-KW"/>
</dbReference>
<keyword evidence="3" id="KW-0067">ATP-binding</keyword>
<dbReference type="GO" id="GO:0005739">
    <property type="term" value="C:mitochondrion"/>
    <property type="evidence" value="ECO:0007669"/>
    <property type="project" value="TreeGrafter"/>
</dbReference>
<dbReference type="GO" id="GO:0030272">
    <property type="term" value="F:5-formyltetrahydrofolate cyclo-ligase activity"/>
    <property type="evidence" value="ECO:0007669"/>
    <property type="project" value="UniProtKB-EC"/>
</dbReference>
<dbReference type="PANTHER" id="PTHR23407">
    <property type="entry name" value="ATPASE INHIBITOR/5-FORMYLTETRAHYDROFOLATE CYCLO-LIGASE"/>
    <property type="match status" value="1"/>
</dbReference>
<name>A0A1X7UY05_AMPQE</name>
<evidence type="ECO:0000313" key="6">
    <source>
        <dbReference type="EnsemblMetazoa" id="Aqu2.1.32247_001"/>
    </source>
</evidence>